<keyword evidence="1" id="KW-1133">Transmembrane helix</keyword>
<feature type="transmembrane region" description="Helical" evidence="1">
    <location>
        <begin position="21"/>
        <end position="46"/>
    </location>
</feature>
<dbReference type="RefSeq" id="WP_363799853.1">
    <property type="nucleotide sequence ID" value="NZ_CP159925.1"/>
</dbReference>
<feature type="transmembrane region" description="Helical" evidence="1">
    <location>
        <begin position="173"/>
        <end position="191"/>
    </location>
</feature>
<feature type="transmembrane region" description="Helical" evidence="1">
    <location>
        <begin position="211"/>
        <end position="232"/>
    </location>
</feature>
<evidence type="ECO:0000313" key="2">
    <source>
        <dbReference type="EMBL" id="XCO76528.1"/>
    </source>
</evidence>
<feature type="transmembrane region" description="Helical" evidence="1">
    <location>
        <begin position="52"/>
        <end position="72"/>
    </location>
</feature>
<reference evidence="2" key="1">
    <citation type="submission" date="2024-06" db="EMBL/GenBank/DDBJ databases">
        <authorList>
            <person name="Li S."/>
        </authorList>
    </citation>
    <scope>NUCLEOTIDE SEQUENCE</scope>
    <source>
        <strain evidence="2">SR10</strain>
    </source>
</reference>
<accession>A0AAU8MZ62</accession>
<sequence>MSKENAARAASRSAPGVWTRRLPIVGTFVLAVSLAMLVPFIFTGVLKSSTTYVNMFAVVAAAAFAMGALGYLQPRRSRASSIVREEEVVRLIAKSLSEHAARMAESTITLTPDEREAAVKSIVNEFQTDLVAGQIQKLEASMQDVLRQNSYRDPIEQARFRLMRQSDALVRRGNLNLVIGMIMAAAGVFILGQSILAPTSFSSWDGMLSAYAPRFSLVLLIEVFAYFFLRLYKQSLDDGKYYQNELTNIELKLSAANASFELKDDALRSKVIESLVSTERNFILEKGQSTIDLERSKLQQEGVSASLKELGALLRGIIPTRSAG</sequence>
<evidence type="ECO:0000256" key="1">
    <source>
        <dbReference type="SAM" id="Phobius"/>
    </source>
</evidence>
<keyword evidence="1" id="KW-0472">Membrane</keyword>
<protein>
    <submittedName>
        <fullName evidence="2">Uncharacterized protein</fullName>
    </submittedName>
</protein>
<dbReference type="EMBL" id="CP159925">
    <property type="protein sequence ID" value="XCO76528.1"/>
    <property type="molecule type" value="Genomic_DNA"/>
</dbReference>
<gene>
    <name evidence="2" type="ORF">ABU614_07010</name>
</gene>
<proteinExistence type="predicted"/>
<name>A0AAU8MZ62_9GAMM</name>
<dbReference type="AlphaFoldDB" id="A0AAU8MZ62"/>
<keyword evidence="1" id="KW-0812">Transmembrane</keyword>
<organism evidence="2">
    <name type="scientific">Lysobacter firmicutimachus</name>
    <dbReference type="NCBI Taxonomy" id="1792846"/>
    <lineage>
        <taxon>Bacteria</taxon>
        <taxon>Pseudomonadati</taxon>
        <taxon>Pseudomonadota</taxon>
        <taxon>Gammaproteobacteria</taxon>
        <taxon>Lysobacterales</taxon>
        <taxon>Lysobacteraceae</taxon>
        <taxon>Lysobacter</taxon>
    </lineage>
</organism>